<reference evidence="1 3" key="2">
    <citation type="journal article" date="2014" name="BMC Genomics">
        <title>An improved genome release (version Mt4.0) for the model legume Medicago truncatula.</title>
        <authorList>
            <person name="Tang H."/>
            <person name="Krishnakumar V."/>
            <person name="Bidwell S."/>
            <person name="Rosen B."/>
            <person name="Chan A."/>
            <person name="Zhou S."/>
            <person name="Gentzbittel L."/>
            <person name="Childs K.L."/>
            <person name="Yandell M."/>
            <person name="Gundlach H."/>
            <person name="Mayer K.F."/>
            <person name="Schwartz D.C."/>
            <person name="Town C.D."/>
        </authorList>
    </citation>
    <scope>GENOME REANNOTATION</scope>
    <source>
        <strain evidence="1">A17</strain>
        <strain evidence="2 3">cv. Jemalong A17</strain>
    </source>
</reference>
<evidence type="ECO:0000313" key="2">
    <source>
        <dbReference type="EnsemblPlants" id="KEH41444"/>
    </source>
</evidence>
<name>A0A072VHF9_MEDTR</name>
<dbReference type="Proteomes" id="UP000002051">
    <property type="component" value="Unassembled WGS sequence"/>
</dbReference>
<sequence>MKSKIRRSQYMYIGGCLIEIGLTPNLMFQIKLCQSYNYLLTVVLKCFSDGDVECFSDGDVECFSDGGYEMTVVLTQRRRPCN</sequence>
<evidence type="ECO:0000313" key="3">
    <source>
        <dbReference type="Proteomes" id="UP000002051"/>
    </source>
</evidence>
<organism evidence="1 3">
    <name type="scientific">Medicago truncatula</name>
    <name type="common">Barrel medic</name>
    <name type="synonym">Medicago tribuloides</name>
    <dbReference type="NCBI Taxonomy" id="3880"/>
    <lineage>
        <taxon>Eukaryota</taxon>
        <taxon>Viridiplantae</taxon>
        <taxon>Streptophyta</taxon>
        <taxon>Embryophyta</taxon>
        <taxon>Tracheophyta</taxon>
        <taxon>Spermatophyta</taxon>
        <taxon>Magnoliopsida</taxon>
        <taxon>eudicotyledons</taxon>
        <taxon>Gunneridae</taxon>
        <taxon>Pentapetalae</taxon>
        <taxon>rosids</taxon>
        <taxon>fabids</taxon>
        <taxon>Fabales</taxon>
        <taxon>Fabaceae</taxon>
        <taxon>Papilionoideae</taxon>
        <taxon>50 kb inversion clade</taxon>
        <taxon>NPAAA clade</taxon>
        <taxon>Hologalegina</taxon>
        <taxon>IRL clade</taxon>
        <taxon>Trifolieae</taxon>
        <taxon>Medicago</taxon>
    </lineage>
</organism>
<keyword evidence="3" id="KW-1185">Reference proteome</keyword>
<reference evidence="1 3" key="1">
    <citation type="journal article" date="2011" name="Nature">
        <title>The Medicago genome provides insight into the evolution of rhizobial symbioses.</title>
        <authorList>
            <person name="Young N.D."/>
            <person name="Debelle F."/>
            <person name="Oldroyd G.E."/>
            <person name="Geurts R."/>
            <person name="Cannon S.B."/>
            <person name="Udvardi M.K."/>
            <person name="Benedito V.A."/>
            <person name="Mayer K.F."/>
            <person name="Gouzy J."/>
            <person name="Schoof H."/>
            <person name="Van de Peer Y."/>
            <person name="Proost S."/>
            <person name="Cook D.R."/>
            <person name="Meyers B.C."/>
            <person name="Spannagl M."/>
            <person name="Cheung F."/>
            <person name="De Mita S."/>
            <person name="Krishnakumar V."/>
            <person name="Gundlach H."/>
            <person name="Zhou S."/>
            <person name="Mudge J."/>
            <person name="Bharti A.K."/>
            <person name="Murray J.D."/>
            <person name="Naoumkina M.A."/>
            <person name="Rosen B."/>
            <person name="Silverstein K.A."/>
            <person name="Tang H."/>
            <person name="Rombauts S."/>
            <person name="Zhao P.X."/>
            <person name="Zhou P."/>
            <person name="Barbe V."/>
            <person name="Bardou P."/>
            <person name="Bechner M."/>
            <person name="Bellec A."/>
            <person name="Berger A."/>
            <person name="Berges H."/>
            <person name="Bidwell S."/>
            <person name="Bisseling T."/>
            <person name="Choisne N."/>
            <person name="Couloux A."/>
            <person name="Denny R."/>
            <person name="Deshpande S."/>
            <person name="Dai X."/>
            <person name="Doyle J.J."/>
            <person name="Dudez A.M."/>
            <person name="Farmer A.D."/>
            <person name="Fouteau S."/>
            <person name="Franken C."/>
            <person name="Gibelin C."/>
            <person name="Gish J."/>
            <person name="Goldstein S."/>
            <person name="Gonzalez A.J."/>
            <person name="Green P.J."/>
            <person name="Hallab A."/>
            <person name="Hartog M."/>
            <person name="Hua A."/>
            <person name="Humphray S.J."/>
            <person name="Jeong D.H."/>
            <person name="Jing Y."/>
            <person name="Jocker A."/>
            <person name="Kenton S.M."/>
            <person name="Kim D.J."/>
            <person name="Klee K."/>
            <person name="Lai H."/>
            <person name="Lang C."/>
            <person name="Lin S."/>
            <person name="Macmil S.L."/>
            <person name="Magdelenat G."/>
            <person name="Matthews L."/>
            <person name="McCorrison J."/>
            <person name="Monaghan E.L."/>
            <person name="Mun J.H."/>
            <person name="Najar F.Z."/>
            <person name="Nicholson C."/>
            <person name="Noirot C."/>
            <person name="O'Bleness M."/>
            <person name="Paule C.R."/>
            <person name="Poulain J."/>
            <person name="Prion F."/>
            <person name="Qin B."/>
            <person name="Qu C."/>
            <person name="Retzel E.F."/>
            <person name="Riddle C."/>
            <person name="Sallet E."/>
            <person name="Samain S."/>
            <person name="Samson N."/>
            <person name="Sanders I."/>
            <person name="Saurat O."/>
            <person name="Scarpelli C."/>
            <person name="Schiex T."/>
            <person name="Segurens B."/>
            <person name="Severin A.J."/>
            <person name="Sherrier D.J."/>
            <person name="Shi R."/>
            <person name="Sims S."/>
            <person name="Singer S.R."/>
            <person name="Sinharoy S."/>
            <person name="Sterck L."/>
            <person name="Viollet A."/>
            <person name="Wang B.B."/>
            <person name="Wang K."/>
            <person name="Wang M."/>
            <person name="Wang X."/>
            <person name="Warfsmann J."/>
            <person name="Weissenbach J."/>
            <person name="White D.D."/>
            <person name="White J.D."/>
            <person name="Wiley G.B."/>
            <person name="Wincker P."/>
            <person name="Xing Y."/>
            <person name="Yang L."/>
            <person name="Yao Z."/>
            <person name="Ying F."/>
            <person name="Zhai J."/>
            <person name="Zhou L."/>
            <person name="Zuber A."/>
            <person name="Denarie J."/>
            <person name="Dixon R.A."/>
            <person name="May G.D."/>
            <person name="Schwartz D.C."/>
            <person name="Rogers J."/>
            <person name="Quetier F."/>
            <person name="Town C.D."/>
            <person name="Roe B.A."/>
        </authorList>
    </citation>
    <scope>NUCLEOTIDE SEQUENCE [LARGE SCALE GENOMIC DNA]</scope>
    <source>
        <strain evidence="1">A17</strain>
        <strain evidence="2 3">cv. Jemalong A17</strain>
    </source>
</reference>
<gene>
    <name evidence="1" type="ordered locus">MTR_1g050965</name>
</gene>
<dbReference type="HOGENOM" id="CLU_2561699_0_0_1"/>
<dbReference type="AlphaFoldDB" id="A0A072VHF9"/>
<accession>A0A072VHF9</accession>
<evidence type="ECO:0000313" key="1">
    <source>
        <dbReference type="EMBL" id="KEH41444.1"/>
    </source>
</evidence>
<proteinExistence type="predicted"/>
<protein>
    <submittedName>
        <fullName evidence="1 2">Uncharacterized protein</fullName>
    </submittedName>
</protein>
<reference evidence="2" key="3">
    <citation type="submission" date="2015-04" db="UniProtKB">
        <authorList>
            <consortium name="EnsemblPlants"/>
        </authorList>
    </citation>
    <scope>IDENTIFICATION</scope>
    <source>
        <strain evidence="2">cv. Jemalong A17</strain>
    </source>
</reference>
<dbReference type="EnsemblPlants" id="KEH41444">
    <property type="protein sequence ID" value="KEH41444"/>
    <property type="gene ID" value="MTR_1g050965"/>
</dbReference>
<dbReference type="EMBL" id="CM001217">
    <property type="protein sequence ID" value="KEH41444.1"/>
    <property type="molecule type" value="Genomic_DNA"/>
</dbReference>